<dbReference type="EMBL" id="HACA01009744">
    <property type="protein sequence ID" value="CDW27105.1"/>
    <property type="molecule type" value="Transcribed_RNA"/>
</dbReference>
<name>A0A0K2TML3_LEPSM</name>
<accession>A0A0K2TML3</accession>
<reference evidence="1" key="1">
    <citation type="submission" date="2014-05" db="EMBL/GenBank/DDBJ databases">
        <authorList>
            <person name="Chronopoulou M."/>
        </authorList>
    </citation>
    <scope>NUCLEOTIDE SEQUENCE</scope>
    <source>
        <tissue evidence="1">Whole organism</tissue>
    </source>
</reference>
<evidence type="ECO:0000313" key="1">
    <source>
        <dbReference type="EMBL" id="CDW27105.1"/>
    </source>
</evidence>
<organism evidence="1">
    <name type="scientific">Lepeophtheirus salmonis</name>
    <name type="common">Salmon louse</name>
    <name type="synonym">Caligus salmonis</name>
    <dbReference type="NCBI Taxonomy" id="72036"/>
    <lineage>
        <taxon>Eukaryota</taxon>
        <taxon>Metazoa</taxon>
        <taxon>Ecdysozoa</taxon>
        <taxon>Arthropoda</taxon>
        <taxon>Crustacea</taxon>
        <taxon>Multicrustacea</taxon>
        <taxon>Hexanauplia</taxon>
        <taxon>Copepoda</taxon>
        <taxon>Siphonostomatoida</taxon>
        <taxon>Caligidae</taxon>
        <taxon>Lepeophtheirus</taxon>
    </lineage>
</organism>
<protein>
    <submittedName>
        <fullName evidence="1">Uncharacterized protein</fullName>
    </submittedName>
</protein>
<dbReference type="AlphaFoldDB" id="A0A0K2TML3"/>
<sequence length="93" mass="11093">MRFLVLLSFGFCKRWGLLDIFEITIIAVYEIQTHFYKLGMHIYLRRRKCCSEPGIFSYIRGCFTLCPQRQNIVCTLLILKYLLETKTRNGYLT</sequence>
<proteinExistence type="predicted"/>